<dbReference type="Pfam" id="PF03692">
    <property type="entry name" value="CxxCxxCC"/>
    <property type="match status" value="1"/>
</dbReference>
<dbReference type="InterPro" id="IPR005358">
    <property type="entry name" value="Puta_zinc/iron-chelating_dom"/>
</dbReference>
<dbReference type="KEGG" id="rru:Rru_A3008"/>
<keyword evidence="2" id="KW-1185">Reference proteome</keyword>
<evidence type="ECO:0000313" key="2">
    <source>
        <dbReference type="Proteomes" id="UP000001929"/>
    </source>
</evidence>
<dbReference type="Proteomes" id="UP000001929">
    <property type="component" value="Chromosome"/>
</dbReference>
<proteinExistence type="predicted"/>
<evidence type="ECO:0008006" key="3">
    <source>
        <dbReference type="Google" id="ProtNLM"/>
    </source>
</evidence>
<dbReference type="PhylomeDB" id="Q2RPZ2"/>
<dbReference type="PATRIC" id="fig|269796.9.peg.3116"/>
<organism evidence="1 2">
    <name type="scientific">Rhodospirillum rubrum (strain ATCC 11170 / ATH 1.1.1 / DSM 467 / LMG 4362 / NCIMB 8255 / S1)</name>
    <dbReference type="NCBI Taxonomy" id="269796"/>
    <lineage>
        <taxon>Bacteria</taxon>
        <taxon>Pseudomonadati</taxon>
        <taxon>Pseudomonadota</taxon>
        <taxon>Alphaproteobacteria</taxon>
        <taxon>Rhodospirillales</taxon>
        <taxon>Rhodospirillaceae</taxon>
        <taxon>Rhodospirillum</taxon>
    </lineage>
</organism>
<protein>
    <recommendedName>
        <fullName evidence="3">YkgJ family cysteine cluster protein</fullName>
    </recommendedName>
</protein>
<name>Q2RPZ2_RHORT</name>
<dbReference type="AlphaFoldDB" id="Q2RPZ2"/>
<dbReference type="EMBL" id="CP000230">
    <property type="protein sequence ID" value="ABC23803.1"/>
    <property type="molecule type" value="Genomic_DNA"/>
</dbReference>
<dbReference type="HOGENOM" id="CLU_2510539_0_0_5"/>
<dbReference type="RefSeq" id="WP_011390756.1">
    <property type="nucleotide sequence ID" value="NC_007643.1"/>
</dbReference>
<dbReference type="STRING" id="269796.Rru_A3008"/>
<accession>Q2RPZ2</accession>
<sequence>MLDCRFCGACCAFSRFWPVLRPSDRLGEGGIPPELTTAEGARMLCEGDRCVALQGTLGDRVSCAIYANRPEACQSFSPGGRACHLARQEVGLEVRAFGRREAF</sequence>
<gene>
    <name evidence="1" type="ordered locus">Rru_A3008</name>
</gene>
<dbReference type="eggNOG" id="COG0727">
    <property type="taxonomic scope" value="Bacteria"/>
</dbReference>
<reference evidence="1 2" key="1">
    <citation type="journal article" date="2011" name="Stand. Genomic Sci.">
        <title>Complete genome sequence of Rhodospirillum rubrum type strain (S1).</title>
        <authorList>
            <person name="Munk A.C."/>
            <person name="Copeland A."/>
            <person name="Lucas S."/>
            <person name="Lapidus A."/>
            <person name="Del Rio T.G."/>
            <person name="Barry K."/>
            <person name="Detter J.C."/>
            <person name="Hammon N."/>
            <person name="Israni S."/>
            <person name="Pitluck S."/>
            <person name="Brettin T."/>
            <person name="Bruce D."/>
            <person name="Han C."/>
            <person name="Tapia R."/>
            <person name="Gilna P."/>
            <person name="Schmutz J."/>
            <person name="Larimer F."/>
            <person name="Land M."/>
            <person name="Kyrpides N.C."/>
            <person name="Mavromatis K."/>
            <person name="Richardson P."/>
            <person name="Rohde M."/>
            <person name="Goker M."/>
            <person name="Klenk H.P."/>
            <person name="Zhang Y."/>
            <person name="Roberts G.P."/>
            <person name="Reslewic S."/>
            <person name="Schwartz D.C."/>
        </authorList>
    </citation>
    <scope>NUCLEOTIDE SEQUENCE [LARGE SCALE GENOMIC DNA]</scope>
    <source>
        <strain evidence="2">ATCC 11170 / ATH 1.1.1 / DSM 467 / LMG 4362 / NCIMB 8255 / S1</strain>
    </source>
</reference>
<evidence type="ECO:0000313" key="1">
    <source>
        <dbReference type="EMBL" id="ABC23803.1"/>
    </source>
</evidence>
<dbReference type="EnsemblBacteria" id="ABC23803">
    <property type="protein sequence ID" value="ABC23803"/>
    <property type="gene ID" value="Rru_A3008"/>
</dbReference>